<protein>
    <recommendedName>
        <fullName evidence="2">DUF7597 domain-containing protein</fullName>
    </recommendedName>
</protein>
<dbReference type="EnsemblPlants" id="HORVU.MOREX.r3.1HG0042190.1">
    <property type="protein sequence ID" value="HORVU.MOREX.r3.1HG0042190.1"/>
    <property type="gene ID" value="HORVU.MOREX.r3.1HG0042190"/>
</dbReference>
<dbReference type="Gramene" id="HORVU.MOREX.r3.1HG0042190.1">
    <property type="protein sequence ID" value="HORVU.MOREX.r3.1HG0042190.1"/>
    <property type="gene ID" value="HORVU.MOREX.r3.1HG0042190"/>
</dbReference>
<feature type="region of interest" description="Disordered" evidence="1">
    <location>
        <begin position="423"/>
        <end position="446"/>
    </location>
</feature>
<dbReference type="InterPro" id="IPR056018">
    <property type="entry name" value="DUF7597"/>
</dbReference>
<dbReference type="AlphaFoldDB" id="A0A8I7B0V3"/>
<keyword evidence="4" id="KW-1185">Reference proteome</keyword>
<feature type="compositionally biased region" description="Low complexity" evidence="1">
    <location>
        <begin position="249"/>
        <end position="266"/>
    </location>
</feature>
<reference evidence="4" key="1">
    <citation type="journal article" date="2012" name="Nature">
        <title>A physical, genetic and functional sequence assembly of the barley genome.</title>
        <authorList>
            <consortium name="The International Barley Genome Sequencing Consortium"/>
            <person name="Mayer K.F."/>
            <person name="Waugh R."/>
            <person name="Brown J.W."/>
            <person name="Schulman A."/>
            <person name="Langridge P."/>
            <person name="Platzer M."/>
            <person name="Fincher G.B."/>
            <person name="Muehlbauer G.J."/>
            <person name="Sato K."/>
            <person name="Close T.J."/>
            <person name="Wise R.P."/>
            <person name="Stein N."/>
        </authorList>
    </citation>
    <scope>NUCLEOTIDE SEQUENCE [LARGE SCALE GENOMIC DNA]</scope>
    <source>
        <strain evidence="4">cv. Morex</strain>
    </source>
</reference>
<organism evidence="3 4">
    <name type="scientific">Hordeum vulgare subsp. vulgare</name>
    <name type="common">Domesticated barley</name>
    <dbReference type="NCBI Taxonomy" id="112509"/>
    <lineage>
        <taxon>Eukaryota</taxon>
        <taxon>Viridiplantae</taxon>
        <taxon>Streptophyta</taxon>
        <taxon>Embryophyta</taxon>
        <taxon>Tracheophyta</taxon>
        <taxon>Spermatophyta</taxon>
        <taxon>Magnoliopsida</taxon>
        <taxon>Liliopsida</taxon>
        <taxon>Poales</taxon>
        <taxon>Poaceae</taxon>
        <taxon>BOP clade</taxon>
        <taxon>Pooideae</taxon>
        <taxon>Triticodae</taxon>
        <taxon>Triticeae</taxon>
        <taxon>Hordeinae</taxon>
        <taxon>Hordeum</taxon>
    </lineage>
</organism>
<reference evidence="3" key="3">
    <citation type="submission" date="2022-01" db="UniProtKB">
        <authorList>
            <consortium name="EnsemblPlants"/>
        </authorList>
    </citation>
    <scope>IDENTIFICATION</scope>
    <source>
        <strain evidence="3">subsp. vulgare</strain>
    </source>
</reference>
<evidence type="ECO:0000256" key="1">
    <source>
        <dbReference type="SAM" id="MobiDB-lite"/>
    </source>
</evidence>
<dbReference type="Pfam" id="PF24530">
    <property type="entry name" value="DUF7597"/>
    <property type="match status" value="1"/>
</dbReference>
<accession>A0A8I7B0V3</accession>
<feature type="compositionally biased region" description="Low complexity" evidence="1">
    <location>
        <begin position="364"/>
        <end position="378"/>
    </location>
</feature>
<evidence type="ECO:0000313" key="4">
    <source>
        <dbReference type="Proteomes" id="UP000011116"/>
    </source>
</evidence>
<evidence type="ECO:0000259" key="2">
    <source>
        <dbReference type="Pfam" id="PF24530"/>
    </source>
</evidence>
<reference evidence="3" key="2">
    <citation type="submission" date="2020-10" db="EMBL/GenBank/DDBJ databases">
        <authorList>
            <person name="Scholz U."/>
            <person name="Mascher M."/>
            <person name="Fiebig A."/>
        </authorList>
    </citation>
    <scope>NUCLEOTIDE SEQUENCE [LARGE SCALE GENOMIC DNA]</scope>
    <source>
        <strain evidence="3">cv. Morex</strain>
    </source>
</reference>
<feature type="domain" description="DUF7597" evidence="2">
    <location>
        <begin position="7"/>
        <end position="128"/>
    </location>
</feature>
<feature type="region of interest" description="Disordered" evidence="1">
    <location>
        <begin position="227"/>
        <end position="291"/>
    </location>
</feature>
<dbReference type="PANTHER" id="PTHR33075:SF10">
    <property type="entry name" value="DUF4283 DOMAIN-CONTAINING PROTEIN"/>
    <property type="match status" value="1"/>
</dbReference>
<dbReference type="Gramene" id="HORVU.MOREX.r2.1HG0032740.1">
    <property type="protein sequence ID" value="HORVU.MOREX.r2.1HG0032740.1"/>
    <property type="gene ID" value="HORVU.MOREX.r2.1HG0032740"/>
</dbReference>
<dbReference type="Proteomes" id="UP000011116">
    <property type="component" value="Chromosome 1H"/>
</dbReference>
<dbReference type="PANTHER" id="PTHR33075">
    <property type="entry name" value="OS02G0499800 PROTEIN"/>
    <property type="match status" value="1"/>
</dbReference>
<feature type="compositionally biased region" description="Basic and acidic residues" evidence="1">
    <location>
        <begin position="268"/>
        <end position="277"/>
    </location>
</feature>
<name>A0A8I7B0V3_HORVV</name>
<evidence type="ECO:0000313" key="3">
    <source>
        <dbReference type="EnsemblPlants" id="HORVU.MOREX.r3.1HG0042190.1"/>
    </source>
</evidence>
<feature type="region of interest" description="Disordered" evidence="1">
    <location>
        <begin position="364"/>
        <end position="396"/>
    </location>
</feature>
<sequence>MANFELDSEFFLPSGHNIIDGGPDRLPRTYTTPAVPITRRHECFVIADVHPAPPTDNLVQVRQEVAALLLHKRLHVRSAQPCIEGVGLFELRDAAESFPTVQMVPQEVAHNFVVCFLRHDQCVGFRGQEGFRQGCLMLLGVPLDFRNTEDLRAAVNTFGEFHHWVSDDPYLVSWSAPVYILGAVPAELLPNDEDPMPLNGNPHPLPGQLVNDNLLFALPPYPALGWNAVPPPPEEPVVPGADDDGGWGQPPAAAEGGGWEPEAAPEVPHADPAHDQESMVIDQPSPSSSASVHELVDLDPHLHGDIEAEAADHAPPAPDLDEIMAADPALTLIWHRLSSPLLLKLPPPEPASNTLSLEEVIPVSPSSSATDSFSFQSPAPSKKGSRKKATPVVDSSVRRCTRGSIKQDGFKPVLQELPVHVPKKRKPKAKPMPSPAQESAEVQVPPTTPIPVIQAVGQMLGIAPEKVTVDRLMEDPADPTPSSPDV</sequence>
<proteinExistence type="predicted"/>